<dbReference type="InterPro" id="IPR007345">
    <property type="entry name" value="Polysacch_pyruvyl_Trfase"/>
</dbReference>
<name>A0ABP9EQQ8_9FLAO</name>
<dbReference type="RefSeq" id="WP_345272148.1">
    <property type="nucleotide sequence ID" value="NZ_BAABJH010000001.1"/>
</dbReference>
<evidence type="ECO:0000313" key="2">
    <source>
        <dbReference type="EMBL" id="GAA4883873.1"/>
    </source>
</evidence>
<keyword evidence="3" id="KW-1185">Reference proteome</keyword>
<organism evidence="2 3">
    <name type="scientific">Flaviramulus aquimarinus</name>
    <dbReference type="NCBI Taxonomy" id="1170456"/>
    <lineage>
        <taxon>Bacteria</taxon>
        <taxon>Pseudomonadati</taxon>
        <taxon>Bacteroidota</taxon>
        <taxon>Flavobacteriia</taxon>
        <taxon>Flavobacteriales</taxon>
        <taxon>Flavobacteriaceae</taxon>
        <taxon>Flaviramulus</taxon>
    </lineage>
</organism>
<gene>
    <name evidence="2" type="ORF">GCM10023311_02680</name>
</gene>
<reference evidence="3" key="1">
    <citation type="journal article" date="2019" name="Int. J. Syst. Evol. Microbiol.">
        <title>The Global Catalogue of Microorganisms (GCM) 10K type strain sequencing project: providing services to taxonomists for standard genome sequencing and annotation.</title>
        <authorList>
            <consortium name="The Broad Institute Genomics Platform"/>
            <consortium name="The Broad Institute Genome Sequencing Center for Infectious Disease"/>
            <person name="Wu L."/>
            <person name="Ma J."/>
        </authorList>
    </citation>
    <scope>NUCLEOTIDE SEQUENCE [LARGE SCALE GENOMIC DNA]</scope>
    <source>
        <strain evidence="3">JCM 18274</strain>
    </source>
</reference>
<evidence type="ECO:0000313" key="3">
    <source>
        <dbReference type="Proteomes" id="UP001500433"/>
    </source>
</evidence>
<accession>A0ABP9EQQ8</accession>
<comment type="caution">
    <text evidence="2">The sequence shown here is derived from an EMBL/GenBank/DDBJ whole genome shotgun (WGS) entry which is preliminary data.</text>
</comment>
<evidence type="ECO:0000259" key="1">
    <source>
        <dbReference type="Pfam" id="PF04230"/>
    </source>
</evidence>
<dbReference type="Proteomes" id="UP001500433">
    <property type="component" value="Unassembled WGS sequence"/>
</dbReference>
<protein>
    <recommendedName>
        <fullName evidence="1">Polysaccharide pyruvyl transferase domain-containing protein</fullName>
    </recommendedName>
</protein>
<feature type="domain" description="Polysaccharide pyruvyl transferase" evidence="1">
    <location>
        <begin position="14"/>
        <end position="289"/>
    </location>
</feature>
<proteinExistence type="predicted"/>
<dbReference type="EMBL" id="BAABJH010000001">
    <property type="protein sequence ID" value="GAA4883873.1"/>
    <property type="molecule type" value="Genomic_DNA"/>
</dbReference>
<sequence length="383" mass="43743">MIKVAHFGTFDVDNYGDLLFPHIAEYRLPKYQWEHISPTNNPTVFKDAKPIVSFEKARNNVFDAIAIGGGNIIHLLDNHNTVYNNITGFSYANLWVGAAKMAIEQKIPYIFNAPGISKNFNRYIKKRIASATFKNSNYVAFRDRFSKEIACRTFKNKTIFESKLTVVPDTAFEINKLWPLEKTKVSDYITVNLNERYHINIEETALGLDQISSKLKMPIKLIVIGDCHGDKAFTIKVSKKMKSEHTIVNSDELKKVAQVIGHGKHFFGSSMHAFITALSYGIPALLVLNKKPLNKFIGLLEIAALESNVICKSFDEALKRTNSPAILSKKARQKIQSDLNTHWNKIDDIIKQRKSSTFSLYIIIFEKLLNLNLKFYRMLSKFR</sequence>
<dbReference type="Pfam" id="PF04230">
    <property type="entry name" value="PS_pyruv_trans"/>
    <property type="match status" value="1"/>
</dbReference>